<organism evidence="1 2">
    <name type="scientific">Robiginitalea biformata (strain ATCC BAA-864 / DSM 15991 / KCTC 12146 / HTCC2501)</name>
    <dbReference type="NCBI Taxonomy" id="313596"/>
    <lineage>
        <taxon>Bacteria</taxon>
        <taxon>Pseudomonadati</taxon>
        <taxon>Bacteroidota</taxon>
        <taxon>Flavobacteriia</taxon>
        <taxon>Flavobacteriales</taxon>
        <taxon>Flavobacteriaceae</taxon>
        <taxon>Robiginitalea</taxon>
    </lineage>
</organism>
<keyword evidence="2" id="KW-1185">Reference proteome</keyword>
<dbReference type="KEGG" id="rbi:RB2501_01321"/>
<proteinExistence type="predicted"/>
<dbReference type="HOGENOM" id="CLU_1711888_0_0_10"/>
<accession>A4CP57</accession>
<sequence>MANLLQVRQRVQALNSKEVVYGILFEVVKRFEAYLIDFNLIQLEAGRNIRNELLGTYSRATEIEALLGDGPRPIRPKVEGEPYNFQWTGGLFDGMRLVVENNTATFTSTDSKTPLLVEKYGDIFGLTPEHLAEAVQTRIYPAFAEEIRKRLQL</sequence>
<dbReference type="Proteomes" id="UP000009049">
    <property type="component" value="Chromosome"/>
</dbReference>
<protein>
    <submittedName>
        <fullName evidence="1">Uncharacterized protein</fullName>
    </submittedName>
</protein>
<dbReference type="RefSeq" id="WP_015755461.1">
    <property type="nucleotide sequence ID" value="NC_013222.1"/>
</dbReference>
<evidence type="ECO:0000313" key="1">
    <source>
        <dbReference type="EMBL" id="EAR14674.1"/>
    </source>
</evidence>
<name>A4CP57_ROBBH</name>
<reference evidence="1 2" key="1">
    <citation type="journal article" date="2009" name="J. Bacteriol.">
        <title>Complete genome sequence of Robiginitalea biformata HTCC2501.</title>
        <authorList>
            <person name="Oh H.M."/>
            <person name="Giovannoni S.J."/>
            <person name="Lee K."/>
            <person name="Ferriera S."/>
            <person name="Johnson J."/>
            <person name="Cho J.C."/>
        </authorList>
    </citation>
    <scope>NUCLEOTIDE SEQUENCE [LARGE SCALE GENOMIC DNA]</scope>
    <source>
        <strain evidence="2">ATCC BAA-864 / HTCC2501 / KCTC 12146</strain>
    </source>
</reference>
<gene>
    <name evidence="1" type="ordered locus">RB2501_01321</name>
</gene>
<evidence type="ECO:0000313" key="2">
    <source>
        <dbReference type="Proteomes" id="UP000009049"/>
    </source>
</evidence>
<dbReference type="AlphaFoldDB" id="A4CP57"/>
<dbReference type="STRING" id="313596.RB2501_01321"/>
<dbReference type="EMBL" id="CP001712">
    <property type="protein sequence ID" value="EAR14674.1"/>
    <property type="molecule type" value="Genomic_DNA"/>
</dbReference>